<name>B8JCF5_ANAD2</name>
<dbReference type="EMBL" id="CP001359">
    <property type="protein sequence ID" value="ACL65895.1"/>
    <property type="molecule type" value="Genomic_DNA"/>
</dbReference>
<dbReference type="Pfam" id="PF02049">
    <property type="entry name" value="FliE"/>
    <property type="match status" value="1"/>
</dbReference>
<protein>
    <recommendedName>
        <fullName evidence="4 5">Flagellar hook-basal body complex protein FliE</fullName>
    </recommendedName>
</protein>
<evidence type="ECO:0000256" key="2">
    <source>
        <dbReference type="ARBA" id="ARBA00009272"/>
    </source>
</evidence>
<dbReference type="PRINTS" id="PR01006">
    <property type="entry name" value="FLGHOOKFLIE"/>
</dbReference>
<evidence type="ECO:0000313" key="7">
    <source>
        <dbReference type="Proteomes" id="UP000007089"/>
    </source>
</evidence>
<keyword evidence="6" id="KW-0966">Cell projection</keyword>
<dbReference type="GO" id="GO:0009425">
    <property type="term" value="C:bacterial-type flagellum basal body"/>
    <property type="evidence" value="ECO:0007669"/>
    <property type="project" value="UniProtKB-SubCell"/>
</dbReference>
<reference evidence="6" key="1">
    <citation type="submission" date="2009-01" db="EMBL/GenBank/DDBJ databases">
        <title>Complete sequence of Anaeromyxobacter dehalogenans 2CP-1.</title>
        <authorList>
            <consortium name="US DOE Joint Genome Institute"/>
            <person name="Lucas S."/>
            <person name="Copeland A."/>
            <person name="Lapidus A."/>
            <person name="Glavina del Rio T."/>
            <person name="Dalin E."/>
            <person name="Tice H."/>
            <person name="Bruce D."/>
            <person name="Goodwin L."/>
            <person name="Pitluck S."/>
            <person name="Saunders E."/>
            <person name="Brettin T."/>
            <person name="Detter J.C."/>
            <person name="Han C."/>
            <person name="Larimer F."/>
            <person name="Land M."/>
            <person name="Hauser L."/>
            <person name="Kyrpides N."/>
            <person name="Ovchinnikova G."/>
            <person name="Beliaev A.S."/>
            <person name="Richardson P."/>
        </authorList>
    </citation>
    <scope>NUCLEOTIDE SEQUENCE</scope>
    <source>
        <strain evidence="6">2CP-1</strain>
    </source>
</reference>
<keyword evidence="3 4" id="KW-0975">Bacterial flagellum</keyword>
<organism evidence="6 7">
    <name type="scientific">Anaeromyxobacter dehalogenans (strain ATCC BAA-258 / DSM 21875 / 2CP-1)</name>
    <dbReference type="NCBI Taxonomy" id="455488"/>
    <lineage>
        <taxon>Bacteria</taxon>
        <taxon>Pseudomonadati</taxon>
        <taxon>Myxococcota</taxon>
        <taxon>Myxococcia</taxon>
        <taxon>Myxococcales</taxon>
        <taxon>Cystobacterineae</taxon>
        <taxon>Anaeromyxobacteraceae</taxon>
        <taxon>Anaeromyxobacter</taxon>
    </lineage>
</organism>
<evidence type="ECO:0000256" key="1">
    <source>
        <dbReference type="ARBA" id="ARBA00004117"/>
    </source>
</evidence>
<keyword evidence="6" id="KW-0282">Flagellum</keyword>
<dbReference type="GO" id="GO:0003774">
    <property type="term" value="F:cytoskeletal motor activity"/>
    <property type="evidence" value="ECO:0007669"/>
    <property type="project" value="InterPro"/>
</dbReference>
<keyword evidence="6" id="KW-0969">Cilium</keyword>
<comment type="subcellular location">
    <subcellularLocation>
        <location evidence="1 4">Bacterial flagellum basal body</location>
    </subcellularLocation>
</comment>
<evidence type="ECO:0000313" key="6">
    <source>
        <dbReference type="EMBL" id="ACL65895.1"/>
    </source>
</evidence>
<dbReference type="NCBIfam" id="TIGR00205">
    <property type="entry name" value="fliE"/>
    <property type="match status" value="1"/>
</dbReference>
<dbReference type="HAMAP" id="MF_00724">
    <property type="entry name" value="FliE"/>
    <property type="match status" value="1"/>
</dbReference>
<dbReference type="InterPro" id="IPR001624">
    <property type="entry name" value="FliE"/>
</dbReference>
<dbReference type="GO" id="GO:0071973">
    <property type="term" value="P:bacterial-type flagellum-dependent cell motility"/>
    <property type="evidence" value="ECO:0007669"/>
    <property type="project" value="InterPro"/>
</dbReference>
<proteinExistence type="inferred from homology"/>
<dbReference type="RefSeq" id="WP_011420452.1">
    <property type="nucleotide sequence ID" value="NC_011891.1"/>
</dbReference>
<dbReference type="GO" id="GO:0005198">
    <property type="term" value="F:structural molecule activity"/>
    <property type="evidence" value="ECO:0007669"/>
    <property type="project" value="UniProtKB-UniRule"/>
</dbReference>
<gene>
    <name evidence="4" type="primary">fliE</name>
    <name evidence="6" type="ordered locus">A2cp1_2558</name>
</gene>
<evidence type="ECO:0000256" key="5">
    <source>
        <dbReference type="NCBIfam" id="TIGR00205"/>
    </source>
</evidence>
<evidence type="ECO:0000256" key="4">
    <source>
        <dbReference type="HAMAP-Rule" id="MF_00724"/>
    </source>
</evidence>
<dbReference type="KEGG" id="acp:A2cp1_2558"/>
<evidence type="ECO:0000256" key="3">
    <source>
        <dbReference type="ARBA" id="ARBA00023143"/>
    </source>
</evidence>
<dbReference type="Proteomes" id="UP000007089">
    <property type="component" value="Chromosome"/>
</dbReference>
<dbReference type="PANTHER" id="PTHR34653">
    <property type="match status" value="1"/>
</dbReference>
<dbReference type="PANTHER" id="PTHR34653:SF1">
    <property type="entry name" value="FLAGELLAR HOOK-BASAL BODY COMPLEX PROTEIN FLIE"/>
    <property type="match status" value="1"/>
</dbReference>
<dbReference type="AlphaFoldDB" id="B8JCF5"/>
<sequence length="95" mass="9817">MDGIRGIGPALYQPAAAPAARPEGGTFGRALGEALAQAEALQGAADAQAARSALGEGNLHETALALEKADVAMRVATRVRNKLVEAYQEVMRMSV</sequence>
<dbReference type="HOGENOM" id="CLU_147249_3_0_7"/>
<accession>B8JCF5</accession>
<keyword evidence="7" id="KW-1185">Reference proteome</keyword>
<comment type="similarity">
    <text evidence="2 4">Belongs to the FliE family.</text>
</comment>